<proteinExistence type="inferred from homology"/>
<accession>A0A4C1SBK6</accession>
<feature type="domain" description="Rrn7/TAF1B N-terminal cyclin" evidence="11">
    <location>
        <begin position="141"/>
        <end position="252"/>
    </location>
</feature>
<feature type="region of interest" description="Disordered" evidence="10">
    <location>
        <begin position="543"/>
        <end position="571"/>
    </location>
</feature>
<name>A0A4C1SBK6_EUMVA</name>
<dbReference type="Pfam" id="PF20644">
    <property type="entry name" value="Rrn7_cyclin_N"/>
    <property type="match status" value="1"/>
</dbReference>
<gene>
    <name evidence="12" type="ORF">EVAR_7597_1</name>
</gene>
<evidence type="ECO:0000256" key="6">
    <source>
        <dbReference type="ARBA" id="ARBA00023015"/>
    </source>
</evidence>
<evidence type="ECO:0000256" key="1">
    <source>
        <dbReference type="ARBA" id="ARBA00004604"/>
    </source>
</evidence>
<evidence type="ECO:0000256" key="2">
    <source>
        <dbReference type="ARBA" id="ARBA00006899"/>
    </source>
</evidence>
<dbReference type="PANTHER" id="PTHR31576:SF2">
    <property type="entry name" value="TATA BOX-BINDING PROTEIN-ASSOCIATED FACTOR RNA POLYMERASE I SUBUNIT B"/>
    <property type="match status" value="1"/>
</dbReference>
<sequence length="844" mass="96640">MRSLQLISEFPNASFHFALESSRSGSVLGSGICARAAQSCVFALINSEYRAETSGDPGWNLPLALLDHCPDVVGKSTYGKVNLVCRRDVIGNAIEVWVSIFSSAVDTLFQLVILRKGIGLPPSGVTPEWHKWHTYNFILAGLADELIELGAKPSFKLKVLWIWTRYLNKYHKKIDNDDDTSIPDSEEDDEKEALEEHDTENEEVEYKPGIYAYNTDIKLITLGLLYAMCYVALNLDENDIQLSDLCRFIREEKEVDDDLYVYETKDRFKRYHSVKVRDKIVMEILDKINPGGDELKLSKMDFKGSLTPLTSYTETLLSHTNDPDLKLMLSEDFSAYSVSYIINGLDLRVEEKNILIGVSKEGKISHEEIKGNIPSRRAGSPLVYVRNCENKNWLVTKPPKQEHITATKENIDAVPDEIDDSTTILEISESGNVSDIIYKSETSTDLEEDTNLNIFDDSFKDFKDEDDTDQINDDMCEESNLNDQIESAFELNNVSGCVDQHHNEGNFINSSSHVSKFMNKDEIIKALIERKCREFSIPIPSDMNPTPVLKRKTNAKGNGPKPKKFKNRSKVPVEMTTHEIISSYITKLQNDFEETWRNSFRDCLNQNTFLQKGGIEQNPNKTEIDLNLIDETERKISSCDNTENTDNDSVVVHNDDDTVSDQEPPSSVPEDNSEFNENIYDIDQLYVKMKERKIDQVFFETDPQLLEILGKNGHMDRHVKKATKKIEIMKSRSQSSIETVKLKPLINLKCNIQEYRYWVKYYAGFALERNRFINQRFEDELDDSFPRSFTYVLRLCASILECTTVILYTQLCRQEKLLEGSPLPVSIPKLKLLYPYQFSGLDMD</sequence>
<dbReference type="InterPro" id="IPR033599">
    <property type="entry name" value="TAF1B/Rrn7"/>
</dbReference>
<dbReference type="PANTHER" id="PTHR31576">
    <property type="entry name" value="TATA BOX-BINDING PROTEIN-ASSOCIATED FACTOR RNA POLYMERASE I SUBUNIT B"/>
    <property type="match status" value="1"/>
</dbReference>
<keyword evidence="4" id="KW-0863">Zinc-finger</keyword>
<evidence type="ECO:0000256" key="9">
    <source>
        <dbReference type="ARBA" id="ARBA00023242"/>
    </source>
</evidence>
<reference evidence="12 13" key="1">
    <citation type="journal article" date="2019" name="Commun. Biol.">
        <title>The bagworm genome reveals a unique fibroin gene that provides high tensile strength.</title>
        <authorList>
            <person name="Kono N."/>
            <person name="Nakamura H."/>
            <person name="Ohtoshi R."/>
            <person name="Tomita M."/>
            <person name="Numata K."/>
            <person name="Arakawa K."/>
        </authorList>
    </citation>
    <scope>NUCLEOTIDE SEQUENCE [LARGE SCALE GENOMIC DNA]</scope>
</reference>
<evidence type="ECO:0000256" key="3">
    <source>
        <dbReference type="ARBA" id="ARBA00022723"/>
    </source>
</evidence>
<keyword evidence="13" id="KW-1185">Reference proteome</keyword>
<keyword evidence="5" id="KW-0862">Zinc</keyword>
<feature type="region of interest" description="Disordered" evidence="10">
    <location>
        <begin position="178"/>
        <end position="202"/>
    </location>
</feature>
<evidence type="ECO:0000313" key="13">
    <source>
        <dbReference type="Proteomes" id="UP000299102"/>
    </source>
</evidence>
<evidence type="ECO:0000256" key="8">
    <source>
        <dbReference type="ARBA" id="ARBA00023163"/>
    </source>
</evidence>
<evidence type="ECO:0000259" key="11">
    <source>
        <dbReference type="Pfam" id="PF20644"/>
    </source>
</evidence>
<evidence type="ECO:0000256" key="10">
    <source>
        <dbReference type="SAM" id="MobiDB-lite"/>
    </source>
</evidence>
<keyword evidence="7" id="KW-0238">DNA-binding</keyword>
<evidence type="ECO:0000256" key="5">
    <source>
        <dbReference type="ARBA" id="ARBA00022833"/>
    </source>
</evidence>
<keyword evidence="8" id="KW-0804">Transcription</keyword>
<dbReference type="AlphaFoldDB" id="A0A4C1SBK6"/>
<dbReference type="GO" id="GO:0001164">
    <property type="term" value="F:RNA polymerase I core promoter sequence-specific DNA binding"/>
    <property type="evidence" value="ECO:0007669"/>
    <property type="project" value="InterPro"/>
</dbReference>
<dbReference type="InterPro" id="IPR048540">
    <property type="entry name" value="Rrn7_cyclin_N"/>
</dbReference>
<comment type="caution">
    <text evidence="12">The sequence shown here is derived from an EMBL/GenBank/DDBJ whole genome shotgun (WGS) entry which is preliminary data.</text>
</comment>
<dbReference type="Proteomes" id="UP000299102">
    <property type="component" value="Unassembled WGS sequence"/>
</dbReference>
<protein>
    <recommendedName>
        <fullName evidence="11">Rrn7/TAF1B N-terminal cyclin domain-containing protein</fullName>
    </recommendedName>
</protein>
<dbReference type="GO" id="GO:0005668">
    <property type="term" value="C:RNA polymerase transcription factor SL1 complex"/>
    <property type="evidence" value="ECO:0007669"/>
    <property type="project" value="TreeGrafter"/>
</dbReference>
<evidence type="ECO:0000256" key="7">
    <source>
        <dbReference type="ARBA" id="ARBA00023125"/>
    </source>
</evidence>
<dbReference type="GO" id="GO:0070860">
    <property type="term" value="C:RNA polymerase I core factor complex"/>
    <property type="evidence" value="ECO:0007669"/>
    <property type="project" value="InterPro"/>
</dbReference>
<feature type="region of interest" description="Disordered" evidence="10">
    <location>
        <begin position="637"/>
        <end position="674"/>
    </location>
</feature>
<dbReference type="GO" id="GO:0042790">
    <property type="term" value="P:nucleolar large rRNA transcription by RNA polymerase I"/>
    <property type="evidence" value="ECO:0007669"/>
    <property type="project" value="TreeGrafter"/>
</dbReference>
<keyword evidence="3" id="KW-0479">Metal-binding</keyword>
<dbReference type="EMBL" id="BGZK01003195">
    <property type="protein sequence ID" value="GBO98567.1"/>
    <property type="molecule type" value="Genomic_DNA"/>
</dbReference>
<keyword evidence="6" id="KW-0805">Transcription regulation</keyword>
<evidence type="ECO:0000256" key="4">
    <source>
        <dbReference type="ARBA" id="ARBA00022771"/>
    </source>
</evidence>
<comment type="subcellular location">
    <subcellularLocation>
        <location evidence="1">Nucleus</location>
        <location evidence="1">Nucleolus</location>
    </subcellularLocation>
</comment>
<dbReference type="OrthoDB" id="10069252at2759"/>
<evidence type="ECO:0000313" key="12">
    <source>
        <dbReference type="EMBL" id="GBO98567.1"/>
    </source>
</evidence>
<dbReference type="GO" id="GO:0008270">
    <property type="term" value="F:zinc ion binding"/>
    <property type="evidence" value="ECO:0007669"/>
    <property type="project" value="UniProtKB-KW"/>
</dbReference>
<organism evidence="12 13">
    <name type="scientific">Eumeta variegata</name>
    <name type="common">Bagworm moth</name>
    <name type="synonym">Eumeta japonica</name>
    <dbReference type="NCBI Taxonomy" id="151549"/>
    <lineage>
        <taxon>Eukaryota</taxon>
        <taxon>Metazoa</taxon>
        <taxon>Ecdysozoa</taxon>
        <taxon>Arthropoda</taxon>
        <taxon>Hexapoda</taxon>
        <taxon>Insecta</taxon>
        <taxon>Pterygota</taxon>
        <taxon>Neoptera</taxon>
        <taxon>Endopterygota</taxon>
        <taxon>Lepidoptera</taxon>
        <taxon>Glossata</taxon>
        <taxon>Ditrysia</taxon>
        <taxon>Tineoidea</taxon>
        <taxon>Psychidae</taxon>
        <taxon>Oiketicinae</taxon>
        <taxon>Eumeta</taxon>
    </lineage>
</organism>
<keyword evidence="9" id="KW-0539">Nucleus</keyword>
<comment type="similarity">
    <text evidence="2">Belongs to the RRN7/TAF1B family.</text>
</comment>